<dbReference type="InParanoid" id="D4H8W6"/>
<dbReference type="RefSeq" id="WP_013010976.1">
    <property type="nucleotide sequence ID" value="NC_013943.1"/>
</dbReference>
<dbReference type="HOGENOM" id="CLU_177863_0_0_0"/>
<protein>
    <recommendedName>
        <fullName evidence="3">STAS domain-containing protein</fullName>
    </recommendedName>
</protein>
<dbReference type="AlphaFoldDB" id="D4H8W6"/>
<proteinExistence type="predicted"/>
<reference evidence="1 2" key="1">
    <citation type="journal article" date="2010" name="Stand. Genomic Sci.">
        <title>Complete genome sequence of Denitrovibrio acetiphilus type strain (N2460).</title>
        <authorList>
            <person name="Kiss H."/>
            <person name="Lang E."/>
            <person name="Lapidus A."/>
            <person name="Copeland A."/>
            <person name="Nolan M."/>
            <person name="Glavina Del Rio T."/>
            <person name="Chen F."/>
            <person name="Lucas S."/>
            <person name="Tice H."/>
            <person name="Cheng J.F."/>
            <person name="Han C."/>
            <person name="Goodwin L."/>
            <person name="Pitluck S."/>
            <person name="Liolios K."/>
            <person name="Pati A."/>
            <person name="Ivanova N."/>
            <person name="Mavromatis K."/>
            <person name="Chen A."/>
            <person name="Palaniappan K."/>
            <person name="Land M."/>
            <person name="Hauser L."/>
            <person name="Chang Y.J."/>
            <person name="Jeffries C.D."/>
            <person name="Detter J.C."/>
            <person name="Brettin T."/>
            <person name="Spring S."/>
            <person name="Rohde M."/>
            <person name="Goker M."/>
            <person name="Woyke T."/>
            <person name="Bristow J."/>
            <person name="Eisen J.A."/>
            <person name="Markowitz V."/>
            <person name="Hugenholtz P."/>
            <person name="Kyrpides N.C."/>
            <person name="Klenk H.P."/>
        </authorList>
    </citation>
    <scope>NUCLEOTIDE SEQUENCE [LARGE SCALE GENOMIC DNA]</scope>
    <source>
        <strain evidence="2">DSM 12809 / NBRC 114555 / N2460</strain>
    </source>
</reference>
<keyword evidence="2" id="KW-1185">Reference proteome</keyword>
<dbReference type="Proteomes" id="UP000002012">
    <property type="component" value="Chromosome"/>
</dbReference>
<evidence type="ECO:0000313" key="2">
    <source>
        <dbReference type="Proteomes" id="UP000002012"/>
    </source>
</evidence>
<organism evidence="1 2">
    <name type="scientific">Denitrovibrio acetiphilus (strain DSM 12809 / NBRC 114555 / N2460)</name>
    <dbReference type="NCBI Taxonomy" id="522772"/>
    <lineage>
        <taxon>Bacteria</taxon>
        <taxon>Pseudomonadati</taxon>
        <taxon>Deferribacterota</taxon>
        <taxon>Deferribacteres</taxon>
        <taxon>Deferribacterales</taxon>
        <taxon>Geovibrionaceae</taxon>
        <taxon>Denitrovibrio</taxon>
    </lineage>
</organism>
<dbReference type="EMBL" id="CP001968">
    <property type="protein sequence ID" value="ADD68465.1"/>
    <property type="molecule type" value="Genomic_DNA"/>
</dbReference>
<name>D4H8W6_DENA2</name>
<evidence type="ECO:0008006" key="3">
    <source>
        <dbReference type="Google" id="ProtNLM"/>
    </source>
</evidence>
<evidence type="ECO:0000313" key="1">
    <source>
        <dbReference type="EMBL" id="ADD68465.1"/>
    </source>
</evidence>
<dbReference type="OrthoDB" id="9799761at2"/>
<dbReference type="PaxDb" id="522772-Dacet_1701"/>
<dbReference type="eggNOG" id="ENOG5033B2U">
    <property type="taxonomic scope" value="Bacteria"/>
</dbReference>
<accession>D4H8W6</accession>
<gene>
    <name evidence="1" type="ordered locus">Dacet_1701</name>
</gene>
<dbReference type="STRING" id="522772.Dacet_1701"/>
<dbReference type="KEGG" id="dap:Dacet_1701"/>
<sequence>MDIRAVDGRTIEITGNIKSLDDYDEIKNVSQSLVAKGADHITFNVLDSLSMVSSVIGYLIKLINVDNITIQVNVWDDRLYNLLDQLNLIELFNVHRK</sequence>